<dbReference type="SUPFAM" id="SSF46785">
    <property type="entry name" value="Winged helix' DNA-binding domain"/>
    <property type="match status" value="1"/>
</dbReference>
<organism evidence="3 4">
    <name type="scientific">Pelomonas parva</name>
    <dbReference type="NCBI Taxonomy" id="3299032"/>
    <lineage>
        <taxon>Bacteria</taxon>
        <taxon>Pseudomonadati</taxon>
        <taxon>Pseudomonadota</taxon>
        <taxon>Betaproteobacteria</taxon>
        <taxon>Burkholderiales</taxon>
        <taxon>Sphaerotilaceae</taxon>
        <taxon>Roseateles</taxon>
    </lineage>
</organism>
<sequence length="171" mass="18683">MRLTAFTDYSLRVLIYLACEPDRRVTVAAISAAFDIKLNHLTKVVHQLARRGWVTTVRGKGGGLMLGRPAERICIGDVVRDAEGEPLPAECFSAQASRCAIANHCQLRGVLGEAVTAFYAVLDRYTLADIAGNRGELVHLLRFTAPAQANRGGVVPPHRQRSTRHDPLAQN</sequence>
<dbReference type="InterPro" id="IPR036388">
    <property type="entry name" value="WH-like_DNA-bd_sf"/>
</dbReference>
<reference evidence="3 4" key="1">
    <citation type="submission" date="2024-08" db="EMBL/GenBank/DDBJ databases">
        <authorList>
            <person name="Lu H."/>
        </authorList>
    </citation>
    <scope>NUCLEOTIDE SEQUENCE [LARGE SCALE GENOMIC DNA]</scope>
    <source>
        <strain evidence="3 4">LYH14W</strain>
    </source>
</reference>
<feature type="region of interest" description="Disordered" evidence="2">
    <location>
        <begin position="150"/>
        <end position="171"/>
    </location>
</feature>
<evidence type="ECO:0000256" key="2">
    <source>
        <dbReference type="SAM" id="MobiDB-lite"/>
    </source>
</evidence>
<dbReference type="EMBL" id="JBIGHV010000007">
    <property type="protein sequence ID" value="MFG6432104.1"/>
    <property type="molecule type" value="Genomic_DNA"/>
</dbReference>
<accession>A0ABW7F6A5</accession>
<keyword evidence="4" id="KW-1185">Reference proteome</keyword>
<evidence type="ECO:0000313" key="4">
    <source>
        <dbReference type="Proteomes" id="UP001606210"/>
    </source>
</evidence>
<protein>
    <submittedName>
        <fullName evidence="3">Rrf2 family transcriptional regulator</fullName>
    </submittedName>
</protein>
<keyword evidence="1" id="KW-0238">DNA-binding</keyword>
<dbReference type="Pfam" id="PF02082">
    <property type="entry name" value="Rrf2"/>
    <property type="match status" value="1"/>
</dbReference>
<dbReference type="InterPro" id="IPR036390">
    <property type="entry name" value="WH_DNA-bd_sf"/>
</dbReference>
<proteinExistence type="predicted"/>
<evidence type="ECO:0000256" key="1">
    <source>
        <dbReference type="ARBA" id="ARBA00023125"/>
    </source>
</evidence>
<dbReference type="RefSeq" id="WP_394481702.1">
    <property type="nucleotide sequence ID" value="NZ_JBIGHV010000007.1"/>
</dbReference>
<dbReference type="Gene3D" id="1.10.10.10">
    <property type="entry name" value="Winged helix-like DNA-binding domain superfamily/Winged helix DNA-binding domain"/>
    <property type="match status" value="1"/>
</dbReference>
<dbReference type="PANTHER" id="PTHR33221">
    <property type="entry name" value="WINGED HELIX-TURN-HELIX TRANSCRIPTIONAL REGULATOR, RRF2 FAMILY"/>
    <property type="match status" value="1"/>
</dbReference>
<dbReference type="NCBIfam" id="TIGR00738">
    <property type="entry name" value="rrf2_super"/>
    <property type="match status" value="1"/>
</dbReference>
<dbReference type="Proteomes" id="UP001606210">
    <property type="component" value="Unassembled WGS sequence"/>
</dbReference>
<dbReference type="PANTHER" id="PTHR33221:SF4">
    <property type="entry name" value="HTH-TYPE TRANSCRIPTIONAL REPRESSOR NSRR"/>
    <property type="match status" value="1"/>
</dbReference>
<evidence type="ECO:0000313" key="3">
    <source>
        <dbReference type="EMBL" id="MFG6432104.1"/>
    </source>
</evidence>
<name>A0ABW7F6A5_9BURK</name>
<comment type="caution">
    <text evidence="3">The sequence shown here is derived from an EMBL/GenBank/DDBJ whole genome shotgun (WGS) entry which is preliminary data.</text>
</comment>
<dbReference type="InterPro" id="IPR000944">
    <property type="entry name" value="Tscrpt_reg_Rrf2"/>
</dbReference>
<dbReference type="PROSITE" id="PS51197">
    <property type="entry name" value="HTH_RRF2_2"/>
    <property type="match status" value="1"/>
</dbReference>
<gene>
    <name evidence="3" type="ORF">ACG00Y_19440</name>
</gene>